<evidence type="ECO:0000313" key="2">
    <source>
        <dbReference type="EMBL" id="CCH57668.1"/>
    </source>
</evidence>
<feature type="transmembrane region" description="Helical" evidence="1">
    <location>
        <begin position="15"/>
        <end position="36"/>
    </location>
</feature>
<dbReference type="Proteomes" id="UP000009309">
    <property type="component" value="Plasmid pFLIM01"/>
</dbReference>
<evidence type="ECO:0008006" key="4">
    <source>
        <dbReference type="Google" id="ProtNLM"/>
    </source>
</evidence>
<geneLocation type="plasmid" evidence="2 3">
    <name>pFLIM01</name>
</geneLocation>
<accession>I2GU67</accession>
<evidence type="ECO:0000256" key="1">
    <source>
        <dbReference type="SAM" id="Phobius"/>
    </source>
</evidence>
<name>I2GU67_9BACT</name>
<keyword evidence="1" id="KW-1133">Transmembrane helix</keyword>
<sequence>MNRIWHLRIRKTHRYLGLFVGVQFLLWTLGGLYFSWSSLDDIHGDHLKRPAVGFSASLPLASPSVAFQALKQKGIDSVFSVALIDVLHQPVYQLTYRVQHTGGSLMTHVQLADARTGQLRGALTKAEATAVAQQRFAGSSAIETVEYLTVTNDHHEYRGKPLPAYAVIFRQPAHATVYVAAQLGTLQSVRTDPWRVFDLLWMLHTMDYQGRDDINNGLLRAFSVLGLLSILSGFALYVASSPGLRRGRATVKPRQTQRQ</sequence>
<keyword evidence="2" id="KW-0614">Plasmid</keyword>
<organism evidence="2 3">
    <name type="scientific">Fibrisoma limi BUZ 3</name>
    <dbReference type="NCBI Taxonomy" id="1185876"/>
    <lineage>
        <taxon>Bacteria</taxon>
        <taxon>Pseudomonadati</taxon>
        <taxon>Bacteroidota</taxon>
        <taxon>Cytophagia</taxon>
        <taxon>Cytophagales</taxon>
        <taxon>Spirosomataceae</taxon>
        <taxon>Fibrisoma</taxon>
    </lineage>
</organism>
<dbReference type="OrthoDB" id="9806195at2"/>
<feature type="transmembrane region" description="Helical" evidence="1">
    <location>
        <begin position="218"/>
        <end position="239"/>
    </location>
</feature>
<keyword evidence="1" id="KW-0812">Transmembrane</keyword>
<keyword evidence="3" id="KW-1185">Reference proteome</keyword>
<reference evidence="2 3" key="1">
    <citation type="journal article" date="2012" name="J. Bacteriol.">
        <title>Genome Sequence of the Filamentous Bacterium Fibrisoma limi BUZ 3T.</title>
        <authorList>
            <person name="Filippini M."/>
            <person name="Qi W."/>
            <person name="Jaenicke S."/>
            <person name="Goesmann A."/>
            <person name="Smits T.H."/>
            <person name="Bagheri H.C."/>
        </authorList>
    </citation>
    <scope>NUCLEOTIDE SEQUENCE [LARGE SCALE GENOMIC DNA]</scope>
    <source>
        <strain evidence="3">BUZ 3T</strain>
        <plasmid evidence="2 3">pFLIM01</plasmid>
    </source>
</reference>
<keyword evidence="1" id="KW-0472">Membrane</keyword>
<protein>
    <recommendedName>
        <fullName evidence="4">PepSY-associated TM helix domain protein</fullName>
    </recommendedName>
</protein>
<proteinExistence type="predicted"/>
<evidence type="ECO:0000313" key="3">
    <source>
        <dbReference type="Proteomes" id="UP000009309"/>
    </source>
</evidence>
<dbReference type="EMBL" id="HE805916">
    <property type="protein sequence ID" value="CCH57668.1"/>
    <property type="molecule type" value="Genomic_DNA"/>
</dbReference>
<gene>
    <name evidence="2" type="ORF">BN8_p06876</name>
</gene>
<dbReference type="AlphaFoldDB" id="I2GU67"/>
<dbReference type="RefSeq" id="WP_015057003.1">
    <property type="nucleotide sequence ID" value="NC_019017.1"/>
</dbReference>